<proteinExistence type="predicted"/>
<gene>
    <name evidence="2" type="ORF">BJ684DRAFT_15571</name>
</gene>
<organism evidence="2 3">
    <name type="scientific">Piptocephalis cylindrospora</name>
    <dbReference type="NCBI Taxonomy" id="1907219"/>
    <lineage>
        <taxon>Eukaryota</taxon>
        <taxon>Fungi</taxon>
        <taxon>Fungi incertae sedis</taxon>
        <taxon>Zoopagomycota</taxon>
        <taxon>Zoopagomycotina</taxon>
        <taxon>Zoopagomycetes</taxon>
        <taxon>Zoopagales</taxon>
        <taxon>Piptocephalidaceae</taxon>
        <taxon>Piptocephalis</taxon>
    </lineage>
</organism>
<evidence type="ECO:0000313" key="3">
    <source>
        <dbReference type="Proteomes" id="UP000267251"/>
    </source>
</evidence>
<feature type="compositionally biased region" description="Polar residues" evidence="1">
    <location>
        <begin position="450"/>
        <end position="471"/>
    </location>
</feature>
<dbReference type="EMBL" id="KZ987888">
    <property type="protein sequence ID" value="RKP14083.1"/>
    <property type="molecule type" value="Genomic_DNA"/>
</dbReference>
<name>A0A4P9Y570_9FUNG</name>
<evidence type="ECO:0000313" key="2">
    <source>
        <dbReference type="EMBL" id="RKP14083.1"/>
    </source>
</evidence>
<feature type="region of interest" description="Disordered" evidence="1">
    <location>
        <begin position="44"/>
        <end position="68"/>
    </location>
</feature>
<protein>
    <submittedName>
        <fullName evidence="2">Uncharacterized protein</fullName>
    </submittedName>
</protein>
<sequence>MPWSLYPSDHPIHEVLEAERIPRVQRPLRAKLSSLEAALAVSPTMLSSSERDVSDTSSAPARPRDPSYSDKRIEAVWTYDRGSKRGRKRLHVPDKRTLPAQLKESVSGLCLCLWGLGSTLGLDQSSRPHPSVRPSLAERAALVLGRCMAQGEVDRVLRTGVRRPEAIKVYSVPRDAHPTYYAWVPPHWRRWVCLIHMMFLCGFRLPSHTILYDVIESLSRVAPWEASHLLSPLVNLQFPIHDADARRLKSLAARCDPCGVQLHQALHHHLTPSRLLAKRLPEIPRPVPGLVELIQCLKKFMIQTNESVFSPRPFSIMPVGDSSNAGITLACLLLHHLRHPMDPELVQCFQNILRRGNPRSDMSLIVLFLRGEEAISVAHRLAREFGCWELAVLLLEAKAFETQIKATEDQEIRNVLLQEARAIEVEGVQRDPLKWKWDYEMEVWAQSFSPSAKKSRSCPPQSSEEGSPSTRPHTRRSGKGAASSLSSREDGSVLYNGSKDGSSGNTGRRKTPRLDPGPIHLHIGQPLPRTAETDDPATW</sequence>
<dbReference type="AlphaFoldDB" id="A0A4P9Y570"/>
<accession>A0A4P9Y570</accession>
<feature type="region of interest" description="Disordered" evidence="1">
    <location>
        <begin position="450"/>
        <end position="539"/>
    </location>
</feature>
<evidence type="ECO:0000256" key="1">
    <source>
        <dbReference type="SAM" id="MobiDB-lite"/>
    </source>
</evidence>
<dbReference type="OrthoDB" id="10503546at2759"/>
<reference evidence="3" key="1">
    <citation type="journal article" date="2018" name="Nat. Microbiol.">
        <title>Leveraging single-cell genomics to expand the fungal tree of life.</title>
        <authorList>
            <person name="Ahrendt S.R."/>
            <person name="Quandt C.A."/>
            <person name="Ciobanu D."/>
            <person name="Clum A."/>
            <person name="Salamov A."/>
            <person name="Andreopoulos B."/>
            <person name="Cheng J.F."/>
            <person name="Woyke T."/>
            <person name="Pelin A."/>
            <person name="Henrissat B."/>
            <person name="Reynolds N.K."/>
            <person name="Benny G.L."/>
            <person name="Smith M.E."/>
            <person name="James T.Y."/>
            <person name="Grigoriev I.V."/>
        </authorList>
    </citation>
    <scope>NUCLEOTIDE SEQUENCE [LARGE SCALE GENOMIC DNA]</scope>
</reference>
<keyword evidence="3" id="KW-1185">Reference proteome</keyword>
<dbReference type="Proteomes" id="UP000267251">
    <property type="component" value="Unassembled WGS sequence"/>
</dbReference>